<gene>
    <name evidence="2" type="ORF">E2636_17525</name>
</gene>
<dbReference type="EMBL" id="CP038015">
    <property type="protein sequence ID" value="QBP42830.1"/>
    <property type="molecule type" value="Genomic_DNA"/>
</dbReference>
<organism evidence="2 3">
    <name type="scientific">Paenisporosarcina antarctica</name>
    <dbReference type="NCBI Taxonomy" id="417367"/>
    <lineage>
        <taxon>Bacteria</taxon>
        <taxon>Bacillati</taxon>
        <taxon>Bacillota</taxon>
        <taxon>Bacilli</taxon>
        <taxon>Bacillales</taxon>
        <taxon>Caryophanaceae</taxon>
        <taxon>Paenisporosarcina</taxon>
    </lineage>
</organism>
<dbReference type="InterPro" id="IPR011528">
    <property type="entry name" value="NERD"/>
</dbReference>
<dbReference type="KEGG" id="panc:E2636_17525"/>
<dbReference type="Pfam" id="PF08378">
    <property type="entry name" value="NERD"/>
    <property type="match status" value="1"/>
</dbReference>
<reference evidence="2 3" key="1">
    <citation type="submission" date="2019-03" db="EMBL/GenBank/DDBJ databases">
        <title>Complete genome sequence of Paenisporosarcina antarctica CGMCC 1.6503T.</title>
        <authorList>
            <person name="Rong J.-C."/>
            <person name="Chi N.-Y."/>
            <person name="Zhang Q.-F."/>
        </authorList>
    </citation>
    <scope>NUCLEOTIDE SEQUENCE [LARGE SCALE GENOMIC DNA]</scope>
    <source>
        <strain evidence="2 3">CGMCC 1.6503</strain>
    </source>
</reference>
<dbReference type="Proteomes" id="UP000294292">
    <property type="component" value="Chromosome"/>
</dbReference>
<dbReference type="RefSeq" id="WP_134211575.1">
    <property type="nucleotide sequence ID" value="NZ_CP038015.1"/>
</dbReference>
<keyword evidence="3" id="KW-1185">Reference proteome</keyword>
<evidence type="ECO:0000259" key="1">
    <source>
        <dbReference type="PROSITE" id="PS50965"/>
    </source>
</evidence>
<dbReference type="AlphaFoldDB" id="A0A4P7A1C9"/>
<proteinExistence type="predicted"/>
<feature type="domain" description="NERD" evidence="1">
    <location>
        <begin position="41"/>
        <end position="158"/>
    </location>
</feature>
<name>A0A4P7A1C9_9BACL</name>
<evidence type="ECO:0000313" key="2">
    <source>
        <dbReference type="EMBL" id="QBP42830.1"/>
    </source>
</evidence>
<dbReference type="PROSITE" id="PS50965">
    <property type="entry name" value="NERD"/>
    <property type="match status" value="1"/>
</dbReference>
<dbReference type="OrthoDB" id="2734037at2"/>
<sequence>MIMKYRSDSLKLLGIEAALRRLSVSHPKYEYLTNQQKQITAGIVGEELLNKLFSRVTFKFEYFIFHDLHLKSTATFQMDSLFLTPYYAIIIEMKNIAGHIKIRKDHPQLERTLLTGKVDYFRNPIGQIVEITDVFEDFLQMHGMRLPIYQVIIFKDSNRFVEFDENSIPIFGLQELPHFIRTRPRVDVKLKPSQMKKLIDALVNNHHDYLPFPITTHFSIDSKDIVSGVRCQFCQVFSVEKAFREWRCMYCTKVFKTAHLDALNDYAMLLSNKISNKEFRSFLQIANPKQASDILRRMNLPMTGCKKKREYLLDYRNVKKPT</sequence>
<protein>
    <submittedName>
        <fullName evidence="2">NERD domain-containing protein</fullName>
    </submittedName>
</protein>
<accession>A0A4P7A1C9</accession>
<evidence type="ECO:0000313" key="3">
    <source>
        <dbReference type="Proteomes" id="UP000294292"/>
    </source>
</evidence>